<dbReference type="Proteomes" id="UP000182489">
    <property type="component" value="Unassembled WGS sequence"/>
</dbReference>
<reference evidence="1 2" key="1">
    <citation type="submission" date="2016-11" db="EMBL/GenBank/DDBJ databases">
        <authorList>
            <person name="Varghese N."/>
            <person name="Submissions S."/>
        </authorList>
    </citation>
    <scope>NUCLEOTIDE SEQUENCE [LARGE SCALE GENOMIC DNA]</scope>
    <source>
        <strain evidence="1 2">NFR18</strain>
    </source>
</reference>
<organism evidence="1 2">
    <name type="scientific">Janthinobacterium lividum</name>
    <dbReference type="NCBI Taxonomy" id="29581"/>
    <lineage>
        <taxon>Bacteria</taxon>
        <taxon>Pseudomonadati</taxon>
        <taxon>Pseudomonadota</taxon>
        <taxon>Betaproteobacteria</taxon>
        <taxon>Burkholderiales</taxon>
        <taxon>Oxalobacteraceae</taxon>
        <taxon>Janthinobacterium</taxon>
    </lineage>
</organism>
<name>A0AB38C4T2_9BURK</name>
<sequence>MGNAIALDEKQTTEIADKLAQASNQVLELRIALTDRTPPTPSAVLQDLKQYESHLDQMVSFFRAQGIYLINQGAQQALANVNSAIEQGRKTVADIQHTHAAIKAAAGLLDLAAALLSRNPLAIAEAANSLRT</sequence>
<evidence type="ECO:0000313" key="2">
    <source>
        <dbReference type="Proteomes" id="UP000182489"/>
    </source>
</evidence>
<gene>
    <name evidence="1" type="ORF">SAMN03097694_1426</name>
</gene>
<dbReference type="AlphaFoldDB" id="A0AB38C4T2"/>
<comment type="caution">
    <text evidence="1">The sequence shown here is derived from an EMBL/GenBank/DDBJ whole genome shotgun (WGS) entry which is preliminary data.</text>
</comment>
<accession>A0AB38C4T2</accession>
<protein>
    <recommendedName>
        <fullName evidence="3">Chemotaxis protein</fullName>
    </recommendedName>
</protein>
<proteinExistence type="predicted"/>
<dbReference type="EMBL" id="FPKH01000001">
    <property type="protein sequence ID" value="SFX27690.1"/>
    <property type="molecule type" value="Genomic_DNA"/>
</dbReference>
<evidence type="ECO:0000313" key="1">
    <source>
        <dbReference type="EMBL" id="SFX27690.1"/>
    </source>
</evidence>
<dbReference type="RefSeq" id="WP_072453319.1">
    <property type="nucleotide sequence ID" value="NZ_FPKH01000001.1"/>
</dbReference>
<evidence type="ECO:0008006" key="3">
    <source>
        <dbReference type="Google" id="ProtNLM"/>
    </source>
</evidence>